<feature type="compositionally biased region" description="Polar residues" evidence="1">
    <location>
        <begin position="606"/>
        <end position="616"/>
    </location>
</feature>
<dbReference type="EMBL" id="DTMQ01000042">
    <property type="protein sequence ID" value="HGE99829.1"/>
    <property type="molecule type" value="Genomic_DNA"/>
</dbReference>
<dbReference type="PANTHER" id="PTHR34512:SF30">
    <property type="entry name" value="OUTER MEMBRANE PROTEIN ASSEMBLY FACTOR BAMB"/>
    <property type="match status" value="1"/>
</dbReference>
<dbReference type="Gene3D" id="2.40.128.630">
    <property type="match status" value="1"/>
</dbReference>
<dbReference type="AlphaFoldDB" id="A0A7C3UVR8"/>
<dbReference type="Pfam" id="PF13360">
    <property type="entry name" value="PQQ_2"/>
    <property type="match status" value="1"/>
</dbReference>
<dbReference type="PANTHER" id="PTHR34512">
    <property type="entry name" value="CELL SURFACE PROTEIN"/>
    <property type="match status" value="1"/>
</dbReference>
<dbReference type="SUPFAM" id="SSF50998">
    <property type="entry name" value="Quinoprotein alcohol dehydrogenase-like"/>
    <property type="match status" value="1"/>
</dbReference>
<gene>
    <name evidence="3" type="ORF">ENX07_07175</name>
</gene>
<dbReference type="InterPro" id="IPR013783">
    <property type="entry name" value="Ig-like_fold"/>
</dbReference>
<dbReference type="InterPro" id="IPR035986">
    <property type="entry name" value="PKD_dom_sf"/>
</dbReference>
<evidence type="ECO:0000313" key="3">
    <source>
        <dbReference type="EMBL" id="HGE99829.1"/>
    </source>
</evidence>
<dbReference type="Gene3D" id="2.130.10.10">
    <property type="entry name" value="YVTN repeat-like/Quinoprotein amine dehydrogenase"/>
    <property type="match status" value="1"/>
</dbReference>
<protein>
    <recommendedName>
        <fullName evidence="2">Pyrrolo-quinoline quinone repeat domain-containing protein</fullName>
    </recommendedName>
</protein>
<dbReference type="InterPro" id="IPR002372">
    <property type="entry name" value="PQQ_rpt_dom"/>
</dbReference>
<evidence type="ECO:0000259" key="2">
    <source>
        <dbReference type="Pfam" id="PF13360"/>
    </source>
</evidence>
<evidence type="ECO:0000256" key="1">
    <source>
        <dbReference type="SAM" id="MobiDB-lite"/>
    </source>
</evidence>
<dbReference type="SUPFAM" id="SSF49299">
    <property type="entry name" value="PKD domain"/>
    <property type="match status" value="2"/>
</dbReference>
<feature type="region of interest" description="Disordered" evidence="1">
    <location>
        <begin position="592"/>
        <end position="616"/>
    </location>
</feature>
<dbReference type="SMART" id="SM00564">
    <property type="entry name" value="PQQ"/>
    <property type="match status" value="6"/>
</dbReference>
<accession>A0A7C3UVR8</accession>
<comment type="caution">
    <text evidence="3">The sequence shown here is derived from an EMBL/GenBank/DDBJ whole genome shotgun (WGS) entry which is preliminary data.</text>
</comment>
<dbReference type="CDD" id="cd00146">
    <property type="entry name" value="PKD"/>
    <property type="match status" value="1"/>
</dbReference>
<dbReference type="PROSITE" id="PS51257">
    <property type="entry name" value="PROKAR_LIPOPROTEIN"/>
    <property type="match status" value="1"/>
</dbReference>
<dbReference type="InterPro" id="IPR011047">
    <property type="entry name" value="Quinoprotein_ADH-like_sf"/>
</dbReference>
<dbReference type="InterPro" id="IPR018391">
    <property type="entry name" value="PQQ_b-propeller_rpt"/>
</dbReference>
<dbReference type="InterPro" id="IPR015943">
    <property type="entry name" value="WD40/YVTN_repeat-like_dom_sf"/>
</dbReference>
<organism evidence="3">
    <name type="scientific">candidate division WOR-3 bacterium</name>
    <dbReference type="NCBI Taxonomy" id="2052148"/>
    <lineage>
        <taxon>Bacteria</taxon>
        <taxon>Bacteria division WOR-3</taxon>
    </lineage>
</organism>
<dbReference type="Gene3D" id="2.60.40.10">
    <property type="entry name" value="Immunoglobulins"/>
    <property type="match status" value="2"/>
</dbReference>
<proteinExistence type="predicted"/>
<name>A0A7C3UVR8_UNCW3</name>
<sequence length="616" mass="66828">MNKRKREIFLAVSFFLFISFIGCGNKPPKVPVVSGPAEAYQWSAPTFSFSTTDPNKDDVRYIIDWGDETPVETTSEYASGETAYVSHQYIKAQTFQVKAKAMDVKGNIQETWSSPFLITILANERPTKPTIASVIPNLRSVTAGESAYFIASGSDDPDGDSIQYQFIWKKGTVTTGPLMASGGSFLAGYNFPEPGEYNIRAIARDKKGGVSDSSEPFSLTALGEGQVIAAYFDTVVGIGDFRSPAILISGADSILVLSAPMTDEPSYYSLFQLKLGDLGKKRAEGLGEDYVFDGTVAIDEMGNIYLTSDENRLYSRSSNLGPRWRYPESEDSTLDISTAPAIAGNYVVFGTGAQRKVYILNRDNGSLVGMVSVGTGVRSSPVVNNANEIIFADEIGYLWKITTAGVVKWKIYLGGSFEASACLSGNMIYIPNSTTSGKLFAVQDLGDSARKVWEYTSGHSVSSSPVIGTDGYIYFGDDDGYIHAVDPNTGGAKTGYPIQLTDRMGSPVIITSTPAFTQDGVFYIVSYDEGLLFAVNLDGTIRWYKELAIGGKVKRMAYEDVDPSVIIGPDGTIYCPTSDAVFAIKGRSTGTPANTPWPRWRHDNRNTGNVRTSLPR</sequence>
<reference evidence="3" key="1">
    <citation type="journal article" date="2020" name="mSystems">
        <title>Genome- and Community-Level Interaction Insights into Carbon Utilization and Element Cycling Functions of Hydrothermarchaeota in Hydrothermal Sediment.</title>
        <authorList>
            <person name="Zhou Z."/>
            <person name="Liu Y."/>
            <person name="Xu W."/>
            <person name="Pan J."/>
            <person name="Luo Z.H."/>
            <person name="Li M."/>
        </authorList>
    </citation>
    <scope>NUCLEOTIDE SEQUENCE [LARGE SCALE GENOMIC DNA]</scope>
    <source>
        <strain evidence="3">SpSt-906</strain>
    </source>
</reference>
<feature type="domain" description="Pyrrolo-quinoline quinone repeat" evidence="2">
    <location>
        <begin position="357"/>
        <end position="575"/>
    </location>
</feature>